<reference evidence="1" key="1">
    <citation type="journal article" date="2015" name="Nature">
        <title>Complex archaea that bridge the gap between prokaryotes and eukaryotes.</title>
        <authorList>
            <person name="Spang A."/>
            <person name="Saw J.H."/>
            <person name="Jorgensen S.L."/>
            <person name="Zaremba-Niedzwiedzka K."/>
            <person name="Martijn J."/>
            <person name="Lind A.E."/>
            <person name="van Eijk R."/>
            <person name="Schleper C."/>
            <person name="Guy L."/>
            <person name="Ettema T.J."/>
        </authorList>
    </citation>
    <scope>NUCLEOTIDE SEQUENCE</scope>
</reference>
<name>A0A0F9DGM8_9ZZZZ</name>
<dbReference type="Gene3D" id="3.40.50.150">
    <property type="entry name" value="Vaccinia Virus protein VP39"/>
    <property type="match status" value="1"/>
</dbReference>
<comment type="caution">
    <text evidence="1">The sequence shown here is derived from an EMBL/GenBank/DDBJ whole genome shotgun (WGS) entry which is preliminary data.</text>
</comment>
<accession>A0A0F9DGM8</accession>
<protein>
    <recommendedName>
        <fullName evidence="2">Methyltransferase type 11 domain-containing protein</fullName>
    </recommendedName>
</protein>
<dbReference type="SUPFAM" id="SSF53335">
    <property type="entry name" value="S-adenosyl-L-methionine-dependent methyltransferases"/>
    <property type="match status" value="1"/>
</dbReference>
<gene>
    <name evidence="1" type="ORF">LCGC14_2201270</name>
</gene>
<dbReference type="InterPro" id="IPR029063">
    <property type="entry name" value="SAM-dependent_MTases_sf"/>
</dbReference>
<sequence>MIKGNIDIVNYFAQRYLRSGMTVLDIGGANLSTLPLQEKGNRLTILDIKRVNSPSVRSIQADFYQWIPDQTFDVIWCSHTLEHAKNVGLFLNKMIKIASDNAIFVIIVPPARDNLVGGHINSFTPATLCYNIILSGQNLSRSSVITHEYNIAVIWRRFDWPLPALKYDRGDIETLNHLFPKKVHQGINGKQGWDKIRADDFDEILTNDASSETHQQNQTILNKK</sequence>
<organism evidence="1">
    <name type="scientific">marine sediment metagenome</name>
    <dbReference type="NCBI Taxonomy" id="412755"/>
    <lineage>
        <taxon>unclassified sequences</taxon>
        <taxon>metagenomes</taxon>
        <taxon>ecological metagenomes</taxon>
    </lineage>
</organism>
<dbReference type="EMBL" id="LAZR01029014">
    <property type="protein sequence ID" value="KKL60843.1"/>
    <property type="molecule type" value="Genomic_DNA"/>
</dbReference>
<dbReference type="CDD" id="cd02440">
    <property type="entry name" value="AdoMet_MTases"/>
    <property type="match status" value="1"/>
</dbReference>
<evidence type="ECO:0000313" key="1">
    <source>
        <dbReference type="EMBL" id="KKL60843.1"/>
    </source>
</evidence>
<dbReference type="AlphaFoldDB" id="A0A0F9DGM8"/>
<dbReference type="Pfam" id="PF13489">
    <property type="entry name" value="Methyltransf_23"/>
    <property type="match status" value="1"/>
</dbReference>
<evidence type="ECO:0008006" key="2">
    <source>
        <dbReference type="Google" id="ProtNLM"/>
    </source>
</evidence>
<proteinExistence type="predicted"/>